<dbReference type="AlphaFoldDB" id="A0A8H4NZS0"/>
<proteinExistence type="predicted"/>
<comment type="caution">
    <text evidence="2">The sequence shown here is derived from an EMBL/GenBank/DDBJ whole genome shotgun (WGS) entry which is preliminary data.</text>
</comment>
<dbReference type="OrthoDB" id="5080010at2759"/>
<sequence length="169" mass="19204">MDPRSEDAPDPLQYWAAAVTVATHQMKVSSSNLTKAKKPSNQAPDRDVEYWVLYRKLQKARQAVEDIEDQILLLDYERHIGKLRPSSSPSHSSGSATLVGSHHDRVPDDPRRPSVSCELATQSTLGPLQEEEEELAKEKKGKEKKKKRPKTEEEKNRHINKVFNRENPG</sequence>
<reference evidence="2" key="1">
    <citation type="submission" date="2020-01" db="EMBL/GenBank/DDBJ databases">
        <title>Identification and distribution of gene clusters putatively required for synthesis of sphingolipid metabolism inhibitors in phylogenetically diverse species of the filamentous fungus Fusarium.</title>
        <authorList>
            <person name="Kim H.-S."/>
            <person name="Busman M."/>
            <person name="Brown D.W."/>
            <person name="Divon H."/>
            <person name="Uhlig S."/>
            <person name="Proctor R.H."/>
        </authorList>
    </citation>
    <scope>NUCLEOTIDE SEQUENCE</scope>
    <source>
        <strain evidence="2">NRRL 53441</strain>
    </source>
</reference>
<keyword evidence="3" id="KW-1185">Reference proteome</keyword>
<feature type="compositionally biased region" description="Basic and acidic residues" evidence="1">
    <location>
        <begin position="101"/>
        <end position="112"/>
    </location>
</feature>
<name>A0A8H4NZS0_9HYPO</name>
<evidence type="ECO:0000313" key="2">
    <source>
        <dbReference type="EMBL" id="KAF4457259.1"/>
    </source>
</evidence>
<dbReference type="Proteomes" id="UP000605986">
    <property type="component" value="Unassembled WGS sequence"/>
</dbReference>
<dbReference type="EMBL" id="JAADJG010000031">
    <property type="protein sequence ID" value="KAF4457259.1"/>
    <property type="molecule type" value="Genomic_DNA"/>
</dbReference>
<evidence type="ECO:0000313" key="3">
    <source>
        <dbReference type="Proteomes" id="UP000605986"/>
    </source>
</evidence>
<accession>A0A8H4NZS0</accession>
<feature type="region of interest" description="Disordered" evidence="1">
    <location>
        <begin position="26"/>
        <end position="47"/>
    </location>
</feature>
<feature type="compositionally biased region" description="Polar residues" evidence="1">
    <location>
        <begin position="26"/>
        <end position="43"/>
    </location>
</feature>
<protein>
    <submittedName>
        <fullName evidence="2">Uncharacterized protein</fullName>
    </submittedName>
</protein>
<organism evidence="2 3">
    <name type="scientific">Fusarium austroafricanum</name>
    <dbReference type="NCBI Taxonomy" id="2364996"/>
    <lineage>
        <taxon>Eukaryota</taxon>
        <taxon>Fungi</taxon>
        <taxon>Dikarya</taxon>
        <taxon>Ascomycota</taxon>
        <taxon>Pezizomycotina</taxon>
        <taxon>Sordariomycetes</taxon>
        <taxon>Hypocreomycetidae</taxon>
        <taxon>Hypocreales</taxon>
        <taxon>Nectriaceae</taxon>
        <taxon>Fusarium</taxon>
        <taxon>Fusarium concolor species complex</taxon>
    </lineage>
</organism>
<feature type="region of interest" description="Disordered" evidence="1">
    <location>
        <begin position="82"/>
        <end position="169"/>
    </location>
</feature>
<evidence type="ECO:0000256" key="1">
    <source>
        <dbReference type="SAM" id="MobiDB-lite"/>
    </source>
</evidence>
<gene>
    <name evidence="2" type="ORF">F53441_823</name>
</gene>
<feature type="compositionally biased region" description="Low complexity" evidence="1">
    <location>
        <begin position="85"/>
        <end position="95"/>
    </location>
</feature>